<dbReference type="HOGENOM" id="CLU_386860_0_0_1"/>
<evidence type="ECO:0000313" key="4">
    <source>
        <dbReference type="Proteomes" id="UP000007796"/>
    </source>
</evidence>
<keyword evidence="4" id="KW-1185">Reference proteome</keyword>
<feature type="region of interest" description="Disordered" evidence="1">
    <location>
        <begin position="419"/>
        <end position="442"/>
    </location>
</feature>
<dbReference type="eggNOG" id="KOG0800">
    <property type="taxonomic scope" value="Eukaryota"/>
</dbReference>
<evidence type="ECO:0000259" key="2">
    <source>
        <dbReference type="Pfam" id="PF17123"/>
    </source>
</evidence>
<dbReference type="InterPro" id="IPR013083">
    <property type="entry name" value="Znf_RING/FYVE/PHD"/>
</dbReference>
<feature type="compositionally biased region" description="Acidic residues" evidence="1">
    <location>
        <begin position="135"/>
        <end position="147"/>
    </location>
</feature>
<proteinExistence type="predicted"/>
<accession>F0XI32</accession>
<feature type="compositionally biased region" description="Polar residues" evidence="1">
    <location>
        <begin position="161"/>
        <end position="178"/>
    </location>
</feature>
<dbReference type="STRING" id="655863.F0XI32"/>
<feature type="compositionally biased region" description="Polar residues" evidence="1">
    <location>
        <begin position="234"/>
        <end position="250"/>
    </location>
</feature>
<dbReference type="EMBL" id="GL629769">
    <property type="protein sequence ID" value="EFX03299.1"/>
    <property type="molecule type" value="Genomic_DNA"/>
</dbReference>
<dbReference type="InterPro" id="IPR001841">
    <property type="entry name" value="Znf_RING"/>
</dbReference>
<feature type="compositionally biased region" description="Basic and acidic residues" evidence="1">
    <location>
        <begin position="559"/>
        <end position="596"/>
    </location>
</feature>
<dbReference type="AlphaFoldDB" id="F0XI32"/>
<dbReference type="SUPFAM" id="SSF57850">
    <property type="entry name" value="RING/U-box"/>
    <property type="match status" value="1"/>
</dbReference>
<feature type="region of interest" description="Disordered" evidence="1">
    <location>
        <begin position="217"/>
        <end position="250"/>
    </location>
</feature>
<feature type="region of interest" description="Disordered" evidence="1">
    <location>
        <begin position="531"/>
        <end position="597"/>
    </location>
</feature>
<reference evidence="3 4" key="1">
    <citation type="journal article" date="2011" name="Proc. Natl. Acad. Sci. U.S.A.">
        <title>Genome and transcriptome analyses of the mountain pine beetle-fungal symbiont Grosmannia clavigera, a lodgepole pine pathogen.</title>
        <authorList>
            <person name="DiGuistini S."/>
            <person name="Wang Y."/>
            <person name="Liao N.Y."/>
            <person name="Taylor G."/>
            <person name="Tanguay P."/>
            <person name="Feau N."/>
            <person name="Henrissat B."/>
            <person name="Chan S.K."/>
            <person name="Hesse-Orce U."/>
            <person name="Alamouti S.M."/>
            <person name="Tsui C.K.M."/>
            <person name="Docking R.T."/>
            <person name="Levasseur A."/>
            <person name="Haridas S."/>
            <person name="Robertson G."/>
            <person name="Birol I."/>
            <person name="Holt R.A."/>
            <person name="Marra M.A."/>
            <person name="Hamelin R.C."/>
            <person name="Hirst M."/>
            <person name="Jones S.J.M."/>
            <person name="Bohlmann J."/>
            <person name="Breuil C."/>
        </authorList>
    </citation>
    <scope>NUCLEOTIDE SEQUENCE [LARGE SCALE GENOMIC DNA]</scope>
    <source>
        <strain evidence="4">kw1407 / UAMH 11150</strain>
    </source>
</reference>
<gene>
    <name evidence="3" type="ORF">CMQ_3228</name>
</gene>
<feature type="region of interest" description="Disordered" evidence="1">
    <location>
        <begin position="467"/>
        <end position="510"/>
    </location>
</feature>
<feature type="compositionally biased region" description="Basic residues" evidence="1">
    <location>
        <begin position="116"/>
        <end position="126"/>
    </location>
</feature>
<organism evidence="4">
    <name type="scientific">Grosmannia clavigera (strain kw1407 / UAMH 11150)</name>
    <name type="common">Blue stain fungus</name>
    <name type="synonym">Graphiocladiella clavigera</name>
    <dbReference type="NCBI Taxonomy" id="655863"/>
    <lineage>
        <taxon>Eukaryota</taxon>
        <taxon>Fungi</taxon>
        <taxon>Dikarya</taxon>
        <taxon>Ascomycota</taxon>
        <taxon>Pezizomycotina</taxon>
        <taxon>Sordariomycetes</taxon>
        <taxon>Sordariomycetidae</taxon>
        <taxon>Ophiostomatales</taxon>
        <taxon>Ophiostomataceae</taxon>
        <taxon>Leptographium</taxon>
    </lineage>
</organism>
<feature type="compositionally biased region" description="Basic and acidic residues" evidence="1">
    <location>
        <begin position="479"/>
        <end position="497"/>
    </location>
</feature>
<name>F0XI32_GROCL</name>
<dbReference type="RefSeq" id="XP_014172781.1">
    <property type="nucleotide sequence ID" value="XM_014317306.1"/>
</dbReference>
<dbReference type="Proteomes" id="UP000007796">
    <property type="component" value="Unassembled WGS sequence"/>
</dbReference>
<feature type="compositionally biased region" description="Gly residues" evidence="1">
    <location>
        <begin position="425"/>
        <end position="440"/>
    </location>
</feature>
<feature type="region of interest" description="Disordered" evidence="1">
    <location>
        <begin position="628"/>
        <end position="714"/>
    </location>
</feature>
<dbReference type="GeneID" id="25976305"/>
<evidence type="ECO:0000256" key="1">
    <source>
        <dbReference type="SAM" id="MobiDB-lite"/>
    </source>
</evidence>
<feature type="domain" description="RING-type" evidence="2">
    <location>
        <begin position="387"/>
        <end position="413"/>
    </location>
</feature>
<feature type="compositionally biased region" description="Low complexity" evidence="1">
    <location>
        <begin position="532"/>
        <end position="546"/>
    </location>
</feature>
<sequence length="714" mass="76925">MSANYPQSRQQLDRRDGQDIIYCHRCEHEWYRSSRDSSPPPPCPRCGSDAIETVSEDSDPREFHAGGINPFEALMGFAGSGNDQFRLHDLLQPSGPGHLHDDDDGDSPFPGSPDHRSRRHSHRHGADRHGSANDSDPEEADIGEVEEHETYGPNGIYMYRTVSSFPNGRSSNGGTRRTPSGRPVGGIDPSEPTHIIATLGEFLNSFRTVQAGRSGSEILFGGQNNGRGSRETFGGSSPTFADSSVRRVQQPTFRGPRLRNGVTNVTIATGPVRMGGRPSSDFNTHFTNITSNMGPPTFGEEQERATGIPPAFPDALRGLLATLLSSREGHVFGDAVHSDEALDRIITMLMETNPPSNGAPPATQTAIERLEHKKVDDKLLGPEGHAECTICISSVELGEDVVTLPCKHWFHEDASFGTASSSLGGDRGGGNSQSGLGGIPGVLFSSGSRVPMAMSNAQQTERLEAIRRSAGVPSNRYRSPRDSERTSSSDRRRRDSHSPIPGPPYLPGRRFNLEQDMEEFYGVFGVTREDSASSSHSRWSTTSHNSGSGGQNAWLGGEAQRRSRDRNPDLGQPRERQRERHHERIWSTTSLRDRNRNSMIADQLPGAVPPVRPTSWLPGRYMNFGGDGVYDRGNTGTGPSGGNSSSSRICHDNGSSSSIGSGPVTGPAAGNNTGSEGAAGNGGHTSSSGGIFSFLSRFRDSGNNQSSSSSRRRS</sequence>
<protein>
    <submittedName>
        <fullName evidence="3">Ring finger domain protein</fullName>
    </submittedName>
</protein>
<dbReference type="OrthoDB" id="8062037at2759"/>
<dbReference type="InParanoid" id="F0XI32"/>
<dbReference type="Pfam" id="PF17123">
    <property type="entry name" value="zf-RING_11"/>
    <property type="match status" value="1"/>
</dbReference>
<dbReference type="Gene3D" id="3.30.40.10">
    <property type="entry name" value="Zinc/RING finger domain, C3HC4 (zinc finger)"/>
    <property type="match status" value="1"/>
</dbReference>
<feature type="region of interest" description="Disordered" evidence="1">
    <location>
        <begin position="85"/>
        <end position="189"/>
    </location>
</feature>
<evidence type="ECO:0000313" key="3">
    <source>
        <dbReference type="EMBL" id="EFX03299.1"/>
    </source>
</evidence>
<feature type="region of interest" description="Disordered" evidence="1">
    <location>
        <begin position="30"/>
        <end position="67"/>
    </location>
</feature>